<evidence type="ECO:0000313" key="3">
    <source>
        <dbReference type="Proteomes" id="UP000525652"/>
    </source>
</evidence>
<protein>
    <submittedName>
        <fullName evidence="2">YdbL family protein</fullName>
    </submittedName>
</protein>
<keyword evidence="3" id="KW-1185">Reference proteome</keyword>
<reference evidence="2 3" key="1">
    <citation type="submission" date="2020-07" db="EMBL/GenBank/DDBJ databases">
        <authorList>
            <person name="Feng X."/>
        </authorList>
    </citation>
    <scope>NUCLEOTIDE SEQUENCE [LARGE SCALE GENOMIC DNA]</scope>
    <source>
        <strain evidence="2 3">JCM14086</strain>
    </source>
</reference>
<evidence type="ECO:0000313" key="2">
    <source>
        <dbReference type="EMBL" id="MBC2604372.1"/>
    </source>
</evidence>
<dbReference type="AlphaFoldDB" id="A0A7X1E838"/>
<evidence type="ECO:0000256" key="1">
    <source>
        <dbReference type="SAM" id="SignalP"/>
    </source>
</evidence>
<comment type="caution">
    <text evidence="2">The sequence shown here is derived from an EMBL/GenBank/DDBJ whole genome shotgun (WGS) entry which is preliminary data.</text>
</comment>
<dbReference type="InterPro" id="IPR008309">
    <property type="entry name" value="YdbL"/>
</dbReference>
<keyword evidence="1" id="KW-0732">Signal</keyword>
<gene>
    <name evidence="2" type="ORF">H5P30_21540</name>
</gene>
<sequence length="128" mass="14314">MKSKTLIPSISLFLFALLVAVPSLQAADLDQIRERMEERLPTIDSLKEQGLLGVTNDGLLSVRGSISTEEDKMVKAENKDRMTVYQEIAKQTGQPVDKVQKQRAAQLAKTSAPGVWLQDAKGKWYRKQ</sequence>
<dbReference type="EMBL" id="JACHVA010000143">
    <property type="protein sequence ID" value="MBC2604372.1"/>
    <property type="molecule type" value="Genomic_DNA"/>
</dbReference>
<name>A0A7X1E838_9BACT</name>
<dbReference type="RefSeq" id="WP_185694983.1">
    <property type="nucleotide sequence ID" value="NZ_JACHVA010000143.1"/>
</dbReference>
<dbReference type="Proteomes" id="UP000525652">
    <property type="component" value="Unassembled WGS sequence"/>
</dbReference>
<feature type="chain" id="PRO_5031106640" evidence="1">
    <location>
        <begin position="27"/>
        <end position="128"/>
    </location>
</feature>
<feature type="signal peptide" evidence="1">
    <location>
        <begin position="1"/>
        <end position="26"/>
    </location>
</feature>
<organism evidence="2 3">
    <name type="scientific">Puniceicoccus vermicola</name>
    <dbReference type="NCBI Taxonomy" id="388746"/>
    <lineage>
        <taxon>Bacteria</taxon>
        <taxon>Pseudomonadati</taxon>
        <taxon>Verrucomicrobiota</taxon>
        <taxon>Opitutia</taxon>
        <taxon>Puniceicoccales</taxon>
        <taxon>Puniceicoccaceae</taxon>
        <taxon>Puniceicoccus</taxon>
    </lineage>
</organism>
<accession>A0A7X1E838</accession>
<dbReference type="Pfam" id="PF07027">
    <property type="entry name" value="DUF1318"/>
    <property type="match status" value="1"/>
</dbReference>
<proteinExistence type="predicted"/>